<feature type="compositionally biased region" description="Low complexity" evidence="2">
    <location>
        <begin position="1"/>
        <end position="12"/>
    </location>
</feature>
<reference evidence="3 4" key="1">
    <citation type="journal article" date="2019" name="Int. J. Syst. Evol. Microbiol.">
        <title>The Global Catalogue of Microorganisms (GCM) 10K type strain sequencing project: providing services to taxonomists for standard genome sequencing and annotation.</title>
        <authorList>
            <consortium name="The Broad Institute Genomics Platform"/>
            <consortium name="The Broad Institute Genome Sequencing Center for Infectious Disease"/>
            <person name="Wu L."/>
            <person name="Ma J."/>
        </authorList>
    </citation>
    <scope>NUCLEOTIDE SEQUENCE [LARGE SCALE GENOMIC DNA]</scope>
    <source>
        <strain evidence="3 4">JCM 10649</strain>
    </source>
</reference>
<dbReference type="Pfam" id="PF04203">
    <property type="entry name" value="Sortase"/>
    <property type="match status" value="1"/>
</dbReference>
<organism evidence="3 4">
    <name type="scientific">Streptomyces stramineus</name>
    <dbReference type="NCBI Taxonomy" id="173861"/>
    <lineage>
        <taxon>Bacteria</taxon>
        <taxon>Bacillati</taxon>
        <taxon>Actinomycetota</taxon>
        <taxon>Actinomycetes</taxon>
        <taxon>Kitasatosporales</taxon>
        <taxon>Streptomycetaceae</taxon>
        <taxon>Streptomyces</taxon>
    </lineage>
</organism>
<feature type="region of interest" description="Disordered" evidence="2">
    <location>
        <begin position="186"/>
        <end position="225"/>
    </location>
</feature>
<keyword evidence="1" id="KW-0378">Hydrolase</keyword>
<feature type="region of interest" description="Disordered" evidence="2">
    <location>
        <begin position="376"/>
        <end position="396"/>
    </location>
</feature>
<evidence type="ECO:0000313" key="3">
    <source>
        <dbReference type="EMBL" id="GAA0471925.1"/>
    </source>
</evidence>
<dbReference type="NCBIfam" id="NF033748">
    <property type="entry name" value="class_F_sortase"/>
    <property type="match status" value="1"/>
</dbReference>
<keyword evidence="4" id="KW-1185">Reference proteome</keyword>
<dbReference type="Gene3D" id="2.40.260.10">
    <property type="entry name" value="Sortase"/>
    <property type="match status" value="1"/>
</dbReference>
<evidence type="ECO:0008006" key="5">
    <source>
        <dbReference type="Google" id="ProtNLM"/>
    </source>
</evidence>
<dbReference type="EMBL" id="BAAAHB010000040">
    <property type="protein sequence ID" value="GAA0471925.1"/>
    <property type="molecule type" value="Genomic_DNA"/>
</dbReference>
<feature type="compositionally biased region" description="Basic residues" evidence="2">
    <location>
        <begin position="18"/>
        <end position="33"/>
    </location>
</feature>
<dbReference type="CDD" id="cd05829">
    <property type="entry name" value="Sortase_F"/>
    <property type="match status" value="1"/>
</dbReference>
<sequence length="396" mass="40434">MSQRSQRSQRQGGQAGRPPRKRGTPHSRARRAARLRETHRSRSEELRRARARDGGEGAGEAAGGEERPGEADARVSRLGGGRGPGELAEGRAMLVVPGVPGEADARVSRRSGGRRPGDSARGRSASGVPGGPREAAACRSRTKGGGSLSARLGARLPGTPDARKTLLAVVLALALCGGSWLIQHGAGTQGPPPQPTAAEAFPAGGSGGLLPAEGPAAPPLPPAAPTRFRAPAIRVDAPVQPLSLAADGTLASPPEDDRNLAGWYADGTAPGAAGTAIVAGHVDTAVGPAVFYNLGALKKGHTLEVARADGRTAVFTVDAIEVYSRTDFPSQKVYGPAKRAELRVITCGGGFDTETQTYLGNVVVYAHLTEVRQLPRPQVATPPSGTGAGAGLRGGK</sequence>
<accession>A0ABN1AAW2</accession>
<dbReference type="InterPro" id="IPR042001">
    <property type="entry name" value="Sortase_F"/>
</dbReference>
<dbReference type="Proteomes" id="UP001499895">
    <property type="component" value="Unassembled WGS sequence"/>
</dbReference>
<dbReference type="SUPFAM" id="SSF63817">
    <property type="entry name" value="Sortase"/>
    <property type="match status" value="1"/>
</dbReference>
<evidence type="ECO:0000256" key="2">
    <source>
        <dbReference type="SAM" id="MobiDB-lite"/>
    </source>
</evidence>
<proteinExistence type="predicted"/>
<dbReference type="InterPro" id="IPR005754">
    <property type="entry name" value="Sortase"/>
</dbReference>
<dbReference type="InterPro" id="IPR023365">
    <property type="entry name" value="Sortase_dom-sf"/>
</dbReference>
<feature type="compositionally biased region" description="Basic and acidic residues" evidence="2">
    <location>
        <begin position="34"/>
        <end position="55"/>
    </location>
</feature>
<feature type="compositionally biased region" description="Gly residues" evidence="2">
    <location>
        <begin position="386"/>
        <end position="396"/>
    </location>
</feature>
<evidence type="ECO:0000256" key="1">
    <source>
        <dbReference type="ARBA" id="ARBA00022801"/>
    </source>
</evidence>
<feature type="compositionally biased region" description="Low complexity" evidence="2">
    <location>
        <begin position="196"/>
        <end position="215"/>
    </location>
</feature>
<protein>
    <recommendedName>
        <fullName evidence="5">Class F sortase</fullName>
    </recommendedName>
</protein>
<comment type="caution">
    <text evidence="3">The sequence shown here is derived from an EMBL/GenBank/DDBJ whole genome shotgun (WGS) entry which is preliminary data.</text>
</comment>
<feature type="compositionally biased region" description="Basic and acidic residues" evidence="2">
    <location>
        <begin position="64"/>
        <end position="75"/>
    </location>
</feature>
<feature type="region of interest" description="Disordered" evidence="2">
    <location>
        <begin position="1"/>
        <end position="157"/>
    </location>
</feature>
<name>A0ABN1AAW2_9ACTN</name>
<evidence type="ECO:0000313" key="4">
    <source>
        <dbReference type="Proteomes" id="UP001499895"/>
    </source>
</evidence>
<gene>
    <name evidence="3" type="ORF">GCM10009544_37460</name>
</gene>